<evidence type="ECO:0000259" key="1">
    <source>
        <dbReference type="Pfam" id="PF03372"/>
    </source>
</evidence>
<keyword evidence="3" id="KW-1185">Reference proteome</keyword>
<proteinExistence type="predicted"/>
<keyword evidence="2" id="KW-0378">Hydrolase</keyword>
<comment type="caution">
    <text evidence="2">The sequence shown here is derived from an EMBL/GenBank/DDBJ whole genome shotgun (WGS) entry which is preliminary data.</text>
</comment>
<dbReference type="Pfam" id="PF03372">
    <property type="entry name" value="Exo_endo_phos"/>
    <property type="match status" value="1"/>
</dbReference>
<keyword evidence="2" id="KW-0255">Endonuclease</keyword>
<dbReference type="PANTHER" id="PTHR14859:SF15">
    <property type="entry name" value="ENDONUCLEASE_EXONUCLEASE_PHOSPHATASE DOMAIN-CONTAINING PROTEIN"/>
    <property type="match status" value="1"/>
</dbReference>
<dbReference type="SUPFAM" id="SSF56219">
    <property type="entry name" value="DNase I-like"/>
    <property type="match status" value="1"/>
</dbReference>
<dbReference type="GO" id="GO:0004519">
    <property type="term" value="F:endonuclease activity"/>
    <property type="evidence" value="ECO:0007669"/>
    <property type="project" value="UniProtKB-KW"/>
</dbReference>
<evidence type="ECO:0000313" key="2">
    <source>
        <dbReference type="EMBL" id="MEK0083786.1"/>
    </source>
</evidence>
<dbReference type="InterPro" id="IPR051916">
    <property type="entry name" value="GPI-anchor_lipid_remodeler"/>
</dbReference>
<organism evidence="2 3">
    <name type="scientific">Benzoatithermus flavus</name>
    <dbReference type="NCBI Taxonomy" id="3108223"/>
    <lineage>
        <taxon>Bacteria</taxon>
        <taxon>Pseudomonadati</taxon>
        <taxon>Pseudomonadota</taxon>
        <taxon>Alphaproteobacteria</taxon>
        <taxon>Geminicoccales</taxon>
        <taxon>Geminicoccaceae</taxon>
        <taxon>Benzoatithermus</taxon>
    </lineage>
</organism>
<dbReference type="Gene3D" id="3.60.10.10">
    <property type="entry name" value="Endonuclease/exonuclease/phosphatase"/>
    <property type="match status" value="1"/>
</dbReference>
<accession>A0ABU8XRW9</accession>
<feature type="domain" description="Endonuclease/exonuclease/phosphatase" evidence="1">
    <location>
        <begin position="4"/>
        <end position="218"/>
    </location>
</feature>
<sequence length="242" mass="26232">MRLVSYNIHSCVGTDGRRDPARIAAVLEQLEPDVVALQEVDSRVSRGGLDQATILAVRLGMGLVEGPLLREHIGHYGNALLSRWPLRLLTEAEFAAQGRERRGWMEVEILEPDGPTWNVVVTHLDLVSSVRSAQLAELAARVAGMDGPLVLAGDLNEWRPWLRRLDGLRKVTQVLAARASFPSRLPVLALDRLALKGAVVRAGPIVATSPLARCASDHLPLWVEVGPARAGRRAPSGPACRA</sequence>
<dbReference type="InterPro" id="IPR005135">
    <property type="entry name" value="Endo/exonuclease/phosphatase"/>
</dbReference>
<dbReference type="EMBL" id="JBBLZC010000010">
    <property type="protein sequence ID" value="MEK0083786.1"/>
    <property type="molecule type" value="Genomic_DNA"/>
</dbReference>
<name>A0ABU8XRW9_9PROT</name>
<protein>
    <submittedName>
        <fullName evidence="2">Endonuclease/exonuclease/phosphatase family protein</fullName>
    </submittedName>
</protein>
<keyword evidence="2" id="KW-0540">Nuclease</keyword>
<evidence type="ECO:0000313" key="3">
    <source>
        <dbReference type="Proteomes" id="UP001375743"/>
    </source>
</evidence>
<dbReference type="PANTHER" id="PTHR14859">
    <property type="entry name" value="CALCOFLUOR WHITE HYPERSENSITIVE PROTEIN PRECURSOR"/>
    <property type="match status" value="1"/>
</dbReference>
<gene>
    <name evidence="2" type="ORF">U1T56_11535</name>
</gene>
<dbReference type="Proteomes" id="UP001375743">
    <property type="component" value="Unassembled WGS sequence"/>
</dbReference>
<dbReference type="InterPro" id="IPR036691">
    <property type="entry name" value="Endo/exonu/phosph_ase_sf"/>
</dbReference>
<dbReference type="RefSeq" id="WP_418159634.1">
    <property type="nucleotide sequence ID" value="NZ_JBBLZC010000010.1"/>
</dbReference>
<reference evidence="2 3" key="1">
    <citation type="submission" date="2024-01" db="EMBL/GenBank/DDBJ databases">
        <title>Multi-omics insights into the function and evolution of sodium benzoate biodegradation pathways in Benzoatithermus flavus gen. nov., sp. nov. from hot spring.</title>
        <authorList>
            <person name="Hu C.-J."/>
            <person name="Li W.-J."/>
        </authorList>
    </citation>
    <scope>NUCLEOTIDE SEQUENCE [LARGE SCALE GENOMIC DNA]</scope>
    <source>
        <strain evidence="2 3">SYSU G07066</strain>
    </source>
</reference>